<evidence type="ECO:0000313" key="1">
    <source>
        <dbReference type="EMBL" id="QXR27492.1"/>
    </source>
</evidence>
<dbReference type="AlphaFoldDB" id="A0A8F6R1R8"/>
<protein>
    <submittedName>
        <fullName evidence="1">Uncharacterized protein</fullName>
    </submittedName>
</protein>
<reference evidence="1" key="1">
    <citation type="journal article" date="2019" name="Nat. Commun.">
        <title>Spatiotemporal dynamics of multidrug resistant bacteria on intensive care unit surfaces.</title>
        <authorList>
            <person name="D'Souza A.W."/>
            <person name="Potter R.F."/>
            <person name="Wallace M."/>
            <person name="Shupe A."/>
            <person name="Patel S."/>
            <person name="Sun X."/>
            <person name="Gul D."/>
            <person name="Kwon J.H."/>
            <person name="Andleeb S."/>
            <person name="Burnham C.D."/>
            <person name="Dantas G."/>
        </authorList>
    </citation>
    <scope>NUCLEOTIDE SEQUENCE</scope>
    <source>
        <strain evidence="1">AJ_351</strain>
    </source>
</reference>
<sequence length="56" mass="6764">MKRLVDFKNNERIPRSVIKALPMKFGDDEPTRRIVLHHARRVILQHKEEIQKLAYK</sequence>
<dbReference type="Proteomes" id="UP000279359">
    <property type="component" value="Chromosome"/>
</dbReference>
<reference evidence="1" key="2">
    <citation type="submission" date="2021-06" db="EMBL/GenBank/DDBJ databases">
        <authorList>
            <person name="Diorio-Toth L."/>
        </authorList>
    </citation>
    <scope>NUCLEOTIDE SEQUENCE</scope>
    <source>
        <strain evidence="1">AJ_351</strain>
    </source>
</reference>
<gene>
    <name evidence="1" type="ORF">EGT69_014795</name>
</gene>
<name>A0A8F6R1R8_ACIJU</name>
<dbReference type="RefSeq" id="WP_171425309.1">
    <property type="nucleotide sequence ID" value="NZ_CP078018.1"/>
</dbReference>
<organism evidence="1">
    <name type="scientific">Acinetobacter junii</name>
    <dbReference type="NCBI Taxonomy" id="40215"/>
    <lineage>
        <taxon>Bacteria</taxon>
        <taxon>Pseudomonadati</taxon>
        <taxon>Pseudomonadota</taxon>
        <taxon>Gammaproteobacteria</taxon>
        <taxon>Moraxellales</taxon>
        <taxon>Moraxellaceae</taxon>
        <taxon>Acinetobacter</taxon>
    </lineage>
</organism>
<accession>A0A8F6R1R8</accession>
<dbReference type="EMBL" id="CP078018">
    <property type="protein sequence ID" value="QXR27492.1"/>
    <property type="molecule type" value="Genomic_DNA"/>
</dbReference>
<proteinExistence type="predicted"/>